<evidence type="ECO:0000256" key="1">
    <source>
        <dbReference type="SAM" id="MobiDB-lite"/>
    </source>
</evidence>
<dbReference type="SUPFAM" id="SSF81301">
    <property type="entry name" value="Nucleotidyltransferase"/>
    <property type="match status" value="1"/>
</dbReference>
<comment type="caution">
    <text evidence="3">The sequence shown here is derived from an EMBL/GenBank/DDBJ whole genome shotgun (WGS) entry which is preliminary data.</text>
</comment>
<dbReference type="Proteomes" id="UP000545074">
    <property type="component" value="Unassembled WGS sequence"/>
</dbReference>
<evidence type="ECO:0000313" key="4">
    <source>
        <dbReference type="Proteomes" id="UP000545074"/>
    </source>
</evidence>
<feature type="region of interest" description="Disordered" evidence="1">
    <location>
        <begin position="447"/>
        <end position="472"/>
    </location>
</feature>
<feature type="transmembrane region" description="Helical" evidence="2">
    <location>
        <begin position="321"/>
        <end position="345"/>
    </location>
</feature>
<sequence length="472" mass="52321">MNTVSIAEHSASWKQQYAKEYSLIRSVVTATTVYVDHVGSTSVIDLSAKPIVDILISVGDWAEVDRLITQLQSIGYRLSERCDSTPRFFLTKYTYDGTGSFHAHVCEPHSRWGRDMLVFKSELMSDAQLAKDYANLKKHLAGIYHDDVQAYAAGKKDFIESRLKKVGGEFSINGLLTRQRAESNKSEKLQIAMMVVQFLIAVFAAVSVYFNNNAYLFGLAGLGFALMLIWVCLSQKQLSHRAAGDQARRAVLLMSGLKLELTAGQQLRINEGFKVPPTSGESRREEEHFATREAPGFKRLAEMIEESSYWTRDLQTVSSKVMIYVLLVLLAAVLVVSGAAVASLASDGLVSLLRAVIAIMVFVVSSDALGLVLAYRSSAATIGEIFKRVEAAAARNFEESDVLLLMTDYNAAIERAPSTFPGVYRFTQSGLNRRWQAYVEAKFRREVKPDSDSKLSTNPHEPVAVEQVTSEN</sequence>
<dbReference type="InterPro" id="IPR007344">
    <property type="entry name" value="GrpB/CoaE"/>
</dbReference>
<dbReference type="InterPro" id="IPR043519">
    <property type="entry name" value="NT_sf"/>
</dbReference>
<feature type="transmembrane region" description="Helical" evidence="2">
    <location>
        <begin position="215"/>
        <end position="233"/>
    </location>
</feature>
<keyword evidence="2" id="KW-0812">Transmembrane</keyword>
<evidence type="ECO:0000256" key="2">
    <source>
        <dbReference type="SAM" id="Phobius"/>
    </source>
</evidence>
<dbReference type="PANTHER" id="PTHR34822:SF1">
    <property type="entry name" value="GRPB FAMILY PROTEIN"/>
    <property type="match status" value="1"/>
</dbReference>
<evidence type="ECO:0000313" key="3">
    <source>
        <dbReference type="EMBL" id="MBA6097140.1"/>
    </source>
</evidence>
<dbReference type="PANTHER" id="PTHR34822">
    <property type="entry name" value="GRPB DOMAIN PROTEIN (AFU_ORTHOLOGUE AFUA_1G01530)"/>
    <property type="match status" value="1"/>
</dbReference>
<feature type="transmembrane region" description="Helical" evidence="2">
    <location>
        <begin position="351"/>
        <end position="375"/>
    </location>
</feature>
<dbReference type="RefSeq" id="WP_063424729.1">
    <property type="nucleotide sequence ID" value="NZ_JACGCX010000003.1"/>
</dbReference>
<gene>
    <name evidence="3" type="ORF">H4C80_08415</name>
</gene>
<keyword evidence="2" id="KW-0472">Membrane</keyword>
<dbReference type="Gene3D" id="3.30.460.10">
    <property type="entry name" value="Beta Polymerase, domain 2"/>
    <property type="match status" value="1"/>
</dbReference>
<feature type="transmembrane region" description="Helical" evidence="2">
    <location>
        <begin position="189"/>
        <end position="209"/>
    </location>
</feature>
<dbReference type="EMBL" id="JACGCX010000003">
    <property type="protein sequence ID" value="MBA6097140.1"/>
    <property type="molecule type" value="Genomic_DNA"/>
</dbReference>
<protein>
    <submittedName>
        <fullName evidence="3">GrpB family protein</fullName>
    </submittedName>
</protein>
<name>A0A7W2KEM6_9PSED</name>
<dbReference type="AlphaFoldDB" id="A0A7W2KEM6"/>
<dbReference type="Pfam" id="PF04229">
    <property type="entry name" value="GrpB"/>
    <property type="match status" value="1"/>
</dbReference>
<keyword evidence="2" id="KW-1133">Transmembrane helix</keyword>
<proteinExistence type="predicted"/>
<accession>A0A7W2KEM6</accession>
<organism evidence="3 4">
    <name type="scientific">Pseudomonas juntendi</name>
    <dbReference type="NCBI Taxonomy" id="2666183"/>
    <lineage>
        <taxon>Bacteria</taxon>
        <taxon>Pseudomonadati</taxon>
        <taxon>Pseudomonadota</taxon>
        <taxon>Gammaproteobacteria</taxon>
        <taxon>Pseudomonadales</taxon>
        <taxon>Pseudomonadaceae</taxon>
        <taxon>Pseudomonas</taxon>
    </lineage>
</organism>
<reference evidence="3 4" key="1">
    <citation type="submission" date="2020-07" db="EMBL/GenBank/DDBJ databases">
        <title>Diversity of carbapenemase encoding genes among Pseudomonas putida group clinical isolates in a tertiary Brazilian hospital.</title>
        <authorList>
            <person name="Alberto-Lei F."/>
            <person name="Nodari C.S."/>
            <person name="Streling A.P."/>
            <person name="Paulino J.T."/>
            <person name="Bessa-Neto F.O."/>
            <person name="Cayo R."/>
            <person name="Gales A.C."/>
        </authorList>
    </citation>
    <scope>NUCLEOTIDE SEQUENCE [LARGE SCALE GENOMIC DNA]</scope>
    <source>
        <strain evidence="3 4">12815</strain>
    </source>
</reference>